<dbReference type="EMBL" id="LDEV01001992">
    <property type="protein sequence ID" value="KLJ10539.1"/>
    <property type="molecule type" value="Genomic_DNA"/>
</dbReference>
<comment type="caution">
    <text evidence="1">The sequence shown here is derived from an EMBL/GenBank/DDBJ whole genome shotgun (WGS) entry which is preliminary data.</text>
</comment>
<keyword evidence="2" id="KW-1185">Reference proteome</keyword>
<name>A0A0H1BGB0_9EURO</name>
<proteinExistence type="predicted"/>
<organism evidence="1 2">
    <name type="scientific">Blastomyces silverae</name>
    <dbReference type="NCBI Taxonomy" id="2060906"/>
    <lineage>
        <taxon>Eukaryota</taxon>
        <taxon>Fungi</taxon>
        <taxon>Dikarya</taxon>
        <taxon>Ascomycota</taxon>
        <taxon>Pezizomycotina</taxon>
        <taxon>Eurotiomycetes</taxon>
        <taxon>Eurotiomycetidae</taxon>
        <taxon>Onygenales</taxon>
        <taxon>Ajellomycetaceae</taxon>
        <taxon>Blastomyces</taxon>
    </lineage>
</organism>
<sequence>MVTINLLGAGWDGSTNGTRTTMIYLPVSIPSCSYYTGNISWQEGKLVSNRLKTFSWPRNPDPAGLFVCRAIRPGHWVGFEHFCPPC</sequence>
<dbReference type="Proteomes" id="UP000053573">
    <property type="component" value="Unassembled WGS sequence"/>
</dbReference>
<dbReference type="AlphaFoldDB" id="A0A0H1BGB0"/>
<evidence type="ECO:0000313" key="2">
    <source>
        <dbReference type="Proteomes" id="UP000053573"/>
    </source>
</evidence>
<accession>A0A0H1BGB0</accession>
<gene>
    <name evidence="1" type="ORF">EMPG_14087</name>
</gene>
<reference evidence="2" key="1">
    <citation type="journal article" date="2015" name="PLoS Genet.">
        <title>The dynamic genome and transcriptome of the human fungal pathogen Blastomyces and close relative Emmonsia.</title>
        <authorList>
            <person name="Munoz J.F."/>
            <person name="Gauthier G.M."/>
            <person name="Desjardins C.A."/>
            <person name="Gallo J.E."/>
            <person name="Holder J."/>
            <person name="Sullivan T.D."/>
            <person name="Marty A.J."/>
            <person name="Carmen J.C."/>
            <person name="Chen Z."/>
            <person name="Ding L."/>
            <person name="Gujja S."/>
            <person name="Magrini V."/>
            <person name="Misas E."/>
            <person name="Mitreva M."/>
            <person name="Priest M."/>
            <person name="Saif S."/>
            <person name="Whiston E.A."/>
            <person name="Young S."/>
            <person name="Zeng Q."/>
            <person name="Goldman W.E."/>
            <person name="Mardis E.R."/>
            <person name="Taylor J.W."/>
            <person name="McEwen J.G."/>
            <person name="Clay O.K."/>
            <person name="Klein B.S."/>
            <person name="Cuomo C.A."/>
        </authorList>
    </citation>
    <scope>NUCLEOTIDE SEQUENCE [LARGE SCALE GENOMIC DNA]</scope>
    <source>
        <strain evidence="2">UAMH 139</strain>
    </source>
</reference>
<protein>
    <submittedName>
        <fullName evidence="1">Uncharacterized protein</fullName>
    </submittedName>
</protein>
<evidence type="ECO:0000313" key="1">
    <source>
        <dbReference type="EMBL" id="KLJ10539.1"/>
    </source>
</evidence>